<dbReference type="InterPro" id="IPR050214">
    <property type="entry name" value="Cys_Synth/Cystath_Beta-Synth"/>
</dbReference>
<dbReference type="InterPro" id="IPR001216">
    <property type="entry name" value="P-phosphate_BS"/>
</dbReference>
<proteinExistence type="predicted"/>
<protein>
    <submittedName>
        <fullName evidence="4">PLP-dependent cysteine synthase family protein</fullName>
    </submittedName>
</protein>
<evidence type="ECO:0000256" key="1">
    <source>
        <dbReference type="ARBA" id="ARBA00001933"/>
    </source>
</evidence>
<dbReference type="SUPFAM" id="SSF53686">
    <property type="entry name" value="Tryptophan synthase beta subunit-like PLP-dependent enzymes"/>
    <property type="match status" value="1"/>
</dbReference>
<keyword evidence="2" id="KW-0663">Pyridoxal phosphate</keyword>
<dbReference type="EMBL" id="JBGFFE010000013">
    <property type="protein sequence ID" value="MEY8763945.1"/>
    <property type="molecule type" value="Genomic_DNA"/>
</dbReference>
<feature type="domain" description="Tryptophan synthase beta chain-like PALP" evidence="3">
    <location>
        <begin position="9"/>
        <end position="291"/>
    </location>
</feature>
<dbReference type="Gene3D" id="3.40.50.1100">
    <property type="match status" value="2"/>
</dbReference>
<dbReference type="CDD" id="cd01561">
    <property type="entry name" value="CBS_like"/>
    <property type="match status" value="1"/>
</dbReference>
<comment type="cofactor">
    <cofactor evidence="1">
        <name>pyridoxal 5'-phosphate</name>
        <dbReference type="ChEBI" id="CHEBI:597326"/>
    </cofactor>
</comment>
<evidence type="ECO:0000313" key="4">
    <source>
        <dbReference type="EMBL" id="MEY8763945.1"/>
    </source>
</evidence>
<dbReference type="InterPro" id="IPR036052">
    <property type="entry name" value="TrpB-like_PALP_sf"/>
</dbReference>
<sequence>MLYYNDIKEMVGNTPMLKLNNFNARENVGIFAKLENFNPGGSIKDRVGVHMIESAENKGILKKGYTIVEATAGNTGLGIALGALNKGYRVIFVVPMKFSVEKQILMKALGAEIVNTPEEDGMIGAVKKTGDLLESIPNSISLRQFENGDNPETHYLTTGPEIYLDMEGKIDYLVAGAGSGGTFTGVVKYLKNQIKNMKSVLADPEGSVLGGGREDNYSIEGIGNDFIPGTMDMSLVDRVIKVNDEEAFDMVRKLARKEGLIVGSSSGAAMSAALKLSRIIDGGNIVVIFPDRGDRYFSKNIYN</sequence>
<name>A0ABV4DXH6_9CLOT</name>
<accession>A0ABV4DXH6</accession>
<dbReference type="Pfam" id="PF00291">
    <property type="entry name" value="PALP"/>
    <property type="match status" value="1"/>
</dbReference>
<gene>
    <name evidence="4" type="ORF">AB8S09_09880</name>
</gene>
<dbReference type="PANTHER" id="PTHR10314">
    <property type="entry name" value="CYSTATHIONINE BETA-SYNTHASE"/>
    <property type="match status" value="1"/>
</dbReference>
<dbReference type="InterPro" id="IPR001926">
    <property type="entry name" value="TrpB-like_PALP"/>
</dbReference>
<dbReference type="RefSeq" id="WP_294180753.1">
    <property type="nucleotide sequence ID" value="NZ_JBGFFE010000013.1"/>
</dbReference>
<reference evidence="4 5" key="1">
    <citation type="submission" date="2024-08" db="EMBL/GenBank/DDBJ databases">
        <title>Clostridium lapicellarii sp. nov., and Clostridium renhuaiense sp. nov., two species isolated from the mud in a fermentation cellar used for producing sauce-flavour Chinese liquors.</title>
        <authorList>
            <person name="Yang F."/>
            <person name="Wang H."/>
            <person name="Chen L.Q."/>
            <person name="Zhou N."/>
            <person name="Lu J.J."/>
            <person name="Pu X.X."/>
            <person name="Wan B."/>
            <person name="Wang L."/>
            <person name="Liu S.J."/>
        </authorList>
    </citation>
    <scope>NUCLEOTIDE SEQUENCE [LARGE SCALE GENOMIC DNA]</scope>
    <source>
        <strain evidence="4 5">MT-113</strain>
    </source>
</reference>
<dbReference type="Proteomes" id="UP001565220">
    <property type="component" value="Unassembled WGS sequence"/>
</dbReference>
<dbReference type="PROSITE" id="PS00901">
    <property type="entry name" value="CYS_SYNTHASE"/>
    <property type="match status" value="1"/>
</dbReference>
<evidence type="ECO:0000259" key="3">
    <source>
        <dbReference type="Pfam" id="PF00291"/>
    </source>
</evidence>
<organism evidence="4 5">
    <name type="scientific">Clostridium lapidicellarium</name>
    <dbReference type="NCBI Taxonomy" id="3240931"/>
    <lineage>
        <taxon>Bacteria</taxon>
        <taxon>Bacillati</taxon>
        <taxon>Bacillota</taxon>
        <taxon>Clostridia</taxon>
        <taxon>Eubacteriales</taxon>
        <taxon>Clostridiaceae</taxon>
        <taxon>Clostridium</taxon>
    </lineage>
</organism>
<evidence type="ECO:0000256" key="2">
    <source>
        <dbReference type="ARBA" id="ARBA00022898"/>
    </source>
</evidence>
<comment type="caution">
    <text evidence="4">The sequence shown here is derived from an EMBL/GenBank/DDBJ whole genome shotgun (WGS) entry which is preliminary data.</text>
</comment>
<evidence type="ECO:0000313" key="5">
    <source>
        <dbReference type="Proteomes" id="UP001565220"/>
    </source>
</evidence>
<keyword evidence="5" id="KW-1185">Reference proteome</keyword>